<gene>
    <name evidence="2" type="ORF">TNCT_254531</name>
</gene>
<protein>
    <submittedName>
        <fullName evidence="2">Uncharacterized protein</fullName>
    </submittedName>
</protein>
<comment type="caution">
    <text evidence="2">The sequence shown here is derived from an EMBL/GenBank/DDBJ whole genome shotgun (WGS) entry which is preliminary data.</text>
</comment>
<dbReference type="Proteomes" id="UP000887116">
    <property type="component" value="Unassembled WGS sequence"/>
</dbReference>
<sequence>IIANDASKNKQITSIAGKMDSVFHERIADIEYNRMNTMENFFKKYENMKEDGDVVDLHANKIITKKKGIKRRAVCQPVGGSPNKRPSSPPSPSIQEPSFPVPVATRGNDFYHIFLFDFK</sequence>
<dbReference type="GO" id="GO:0005634">
    <property type="term" value="C:nucleus"/>
    <property type="evidence" value="ECO:0007669"/>
    <property type="project" value="InterPro"/>
</dbReference>
<reference evidence="2" key="1">
    <citation type="submission" date="2020-07" db="EMBL/GenBank/DDBJ databases">
        <title>Multicomponent nature underlies the extraordinary mechanical properties of spider dragline silk.</title>
        <authorList>
            <person name="Kono N."/>
            <person name="Nakamura H."/>
            <person name="Mori M."/>
            <person name="Yoshida Y."/>
            <person name="Ohtoshi R."/>
            <person name="Malay A.D."/>
            <person name="Moran D.A.P."/>
            <person name="Tomita M."/>
            <person name="Numata K."/>
            <person name="Arakawa K."/>
        </authorList>
    </citation>
    <scope>NUCLEOTIDE SEQUENCE</scope>
</reference>
<accession>A0A8X6KUE7</accession>
<name>A0A8X6KUE7_TRICU</name>
<feature type="non-terminal residue" evidence="2">
    <location>
        <position position="1"/>
    </location>
</feature>
<dbReference type="GO" id="GO:0042393">
    <property type="term" value="F:histone binding"/>
    <property type="evidence" value="ECO:0007669"/>
    <property type="project" value="InterPro"/>
</dbReference>
<evidence type="ECO:0000313" key="3">
    <source>
        <dbReference type="Proteomes" id="UP000887116"/>
    </source>
</evidence>
<keyword evidence="3" id="KW-1185">Reference proteome</keyword>
<dbReference type="Pfam" id="PF10384">
    <property type="entry name" value="Scm3"/>
    <property type="match status" value="1"/>
</dbReference>
<evidence type="ECO:0000256" key="1">
    <source>
        <dbReference type="SAM" id="MobiDB-lite"/>
    </source>
</evidence>
<dbReference type="OrthoDB" id="10583594at2759"/>
<dbReference type="EMBL" id="BMAO01032889">
    <property type="protein sequence ID" value="GFQ85504.1"/>
    <property type="molecule type" value="Genomic_DNA"/>
</dbReference>
<dbReference type="AlphaFoldDB" id="A0A8X6KUE7"/>
<feature type="region of interest" description="Disordered" evidence="1">
    <location>
        <begin position="73"/>
        <end position="101"/>
    </location>
</feature>
<dbReference type="InterPro" id="IPR018465">
    <property type="entry name" value="Scm3/HJURP"/>
</dbReference>
<proteinExistence type="predicted"/>
<evidence type="ECO:0000313" key="2">
    <source>
        <dbReference type="EMBL" id="GFQ85504.1"/>
    </source>
</evidence>
<organism evidence="2 3">
    <name type="scientific">Trichonephila clavata</name>
    <name type="common">Joro spider</name>
    <name type="synonym">Nephila clavata</name>
    <dbReference type="NCBI Taxonomy" id="2740835"/>
    <lineage>
        <taxon>Eukaryota</taxon>
        <taxon>Metazoa</taxon>
        <taxon>Ecdysozoa</taxon>
        <taxon>Arthropoda</taxon>
        <taxon>Chelicerata</taxon>
        <taxon>Arachnida</taxon>
        <taxon>Araneae</taxon>
        <taxon>Araneomorphae</taxon>
        <taxon>Entelegynae</taxon>
        <taxon>Araneoidea</taxon>
        <taxon>Nephilidae</taxon>
        <taxon>Trichonephila</taxon>
    </lineage>
</organism>